<dbReference type="SMART" id="SM00267">
    <property type="entry name" value="GGDEF"/>
    <property type="match status" value="1"/>
</dbReference>
<feature type="domain" description="GGDEF" evidence="4">
    <location>
        <begin position="350"/>
        <end position="482"/>
    </location>
</feature>
<protein>
    <recommendedName>
        <fullName evidence="1">diguanylate cyclase</fullName>
        <ecNumber evidence="1">2.7.7.65</ecNumber>
    </recommendedName>
</protein>
<dbReference type="GO" id="GO:0052621">
    <property type="term" value="F:diguanylate cyclase activity"/>
    <property type="evidence" value="ECO:0007669"/>
    <property type="project" value="UniProtKB-EC"/>
</dbReference>
<dbReference type="InterPro" id="IPR013587">
    <property type="entry name" value="Nitrate/nitrite_sensing"/>
</dbReference>
<name>A0A0U9HY34_9BACT</name>
<dbReference type="FunFam" id="3.30.70.270:FF:000001">
    <property type="entry name" value="Diguanylate cyclase domain protein"/>
    <property type="match status" value="1"/>
</dbReference>
<dbReference type="GO" id="GO:0043709">
    <property type="term" value="P:cell adhesion involved in single-species biofilm formation"/>
    <property type="evidence" value="ECO:0007669"/>
    <property type="project" value="TreeGrafter"/>
</dbReference>
<dbReference type="Pfam" id="PF08376">
    <property type="entry name" value="NIT"/>
    <property type="match status" value="1"/>
</dbReference>
<dbReference type="InterPro" id="IPR050469">
    <property type="entry name" value="Diguanylate_Cyclase"/>
</dbReference>
<dbReference type="InterPro" id="IPR000160">
    <property type="entry name" value="GGDEF_dom"/>
</dbReference>
<dbReference type="STRING" id="86166.TAGGR_3203"/>
<reference evidence="6" key="1">
    <citation type="submission" date="2016-01" db="EMBL/GenBank/DDBJ databases">
        <title>Draft genome sequence of Thermodesulfovibrio aggregans strain TGE-P1.</title>
        <authorList>
            <person name="Sekiguchi Y."/>
            <person name="Ohashi A."/>
            <person name="Matsuura N."/>
            <person name="Tourlousse M.D."/>
        </authorList>
    </citation>
    <scope>NUCLEOTIDE SEQUENCE [LARGE SCALE GENOMIC DNA]</scope>
    <source>
        <strain evidence="6">TGE-P1</strain>
    </source>
</reference>
<organism evidence="5 6">
    <name type="scientific">Thermodesulfovibrio aggregans</name>
    <dbReference type="NCBI Taxonomy" id="86166"/>
    <lineage>
        <taxon>Bacteria</taxon>
        <taxon>Pseudomonadati</taxon>
        <taxon>Nitrospirota</taxon>
        <taxon>Thermodesulfovibrionia</taxon>
        <taxon>Thermodesulfovibrionales</taxon>
        <taxon>Thermodesulfovibrionaceae</taxon>
        <taxon>Thermodesulfovibrio</taxon>
    </lineage>
</organism>
<dbReference type="GO" id="GO:1902201">
    <property type="term" value="P:negative regulation of bacterial-type flagellum-dependent cell motility"/>
    <property type="evidence" value="ECO:0007669"/>
    <property type="project" value="TreeGrafter"/>
</dbReference>
<evidence type="ECO:0000313" key="5">
    <source>
        <dbReference type="EMBL" id="GAQ95727.1"/>
    </source>
</evidence>
<dbReference type="Gene3D" id="3.30.70.270">
    <property type="match status" value="1"/>
</dbReference>
<evidence type="ECO:0000256" key="2">
    <source>
        <dbReference type="ARBA" id="ARBA00034247"/>
    </source>
</evidence>
<comment type="caution">
    <text evidence="5">The sequence shown here is derived from an EMBL/GenBank/DDBJ whole genome shotgun (WGS) entry which is preliminary data.</text>
</comment>
<dbReference type="InterPro" id="IPR029787">
    <property type="entry name" value="Nucleotide_cyclase"/>
</dbReference>
<dbReference type="Proteomes" id="UP000054976">
    <property type="component" value="Unassembled WGS sequence"/>
</dbReference>
<evidence type="ECO:0000259" key="4">
    <source>
        <dbReference type="PROSITE" id="PS50887"/>
    </source>
</evidence>
<dbReference type="InterPro" id="IPR043128">
    <property type="entry name" value="Rev_trsase/Diguanyl_cyclase"/>
</dbReference>
<keyword evidence="3" id="KW-1133">Transmembrane helix</keyword>
<dbReference type="AlphaFoldDB" id="A0A0U9HY34"/>
<evidence type="ECO:0000256" key="1">
    <source>
        <dbReference type="ARBA" id="ARBA00012528"/>
    </source>
</evidence>
<dbReference type="Pfam" id="PF00990">
    <property type="entry name" value="GGDEF"/>
    <property type="match status" value="1"/>
</dbReference>
<dbReference type="EMBL" id="BCNO01000003">
    <property type="protein sequence ID" value="GAQ95727.1"/>
    <property type="molecule type" value="Genomic_DNA"/>
</dbReference>
<keyword evidence="3" id="KW-0472">Membrane</keyword>
<dbReference type="CDD" id="cd01949">
    <property type="entry name" value="GGDEF"/>
    <property type="match status" value="1"/>
</dbReference>
<dbReference type="EC" id="2.7.7.65" evidence="1"/>
<keyword evidence="6" id="KW-1185">Reference proteome</keyword>
<keyword evidence="3" id="KW-0812">Transmembrane</keyword>
<dbReference type="PANTHER" id="PTHR45138:SF9">
    <property type="entry name" value="DIGUANYLATE CYCLASE DGCM-RELATED"/>
    <property type="match status" value="1"/>
</dbReference>
<dbReference type="PANTHER" id="PTHR45138">
    <property type="entry name" value="REGULATORY COMPONENTS OF SENSORY TRANSDUCTION SYSTEM"/>
    <property type="match status" value="1"/>
</dbReference>
<feature type="transmembrane region" description="Helical" evidence="3">
    <location>
        <begin position="290"/>
        <end position="310"/>
    </location>
</feature>
<evidence type="ECO:0000313" key="6">
    <source>
        <dbReference type="Proteomes" id="UP000054976"/>
    </source>
</evidence>
<evidence type="ECO:0000256" key="3">
    <source>
        <dbReference type="SAM" id="Phobius"/>
    </source>
</evidence>
<dbReference type="GO" id="GO:0005886">
    <property type="term" value="C:plasma membrane"/>
    <property type="evidence" value="ECO:0007669"/>
    <property type="project" value="TreeGrafter"/>
</dbReference>
<dbReference type="PROSITE" id="PS50887">
    <property type="entry name" value="GGDEF"/>
    <property type="match status" value="1"/>
</dbReference>
<sequence length="483" mass="56947">MNKSIKSKVLYGLILLIIFPLLGLLHLSLEKFYLNFNSYRDLERFIHNLDLSSGILHLIEELQKERGKSHILLGSLKEKDKKELEIQYQNTENLIKKLQFKYDIFQKFPKLTELENIRKRVLSLSIKQDAVYSFYTDLIEDIISYEYETVKSINDLVIYNRFYCLILIQELKEKMGQERAIIAFSISKGTTTETVLEELKEIKYTRNLIEKKFLLLASENVKDSYLKLKKDLDLSSEIERIIKNPKHELSVEEWWNIATDRIKKMEQIHDMVESEILDRMKTLTKKSRDALIVSTIQLFLAIFLTPVVVLKFKKFIEKHIFFDPLTNLPNRKFFIEYSRFLIERAERYSEPLSLLLLDIDNFKQINDTFGHSFGDRILFELADTIRKNIRKSDFPARIGGEEFVVIFPNTDLKSAFIVSERIRQSFESLNIRKDEKSVKTTLSGGLIGYRKNMTIDDLLKLSDLALYNAKNRGKNRIEKYEEN</sequence>
<dbReference type="NCBIfam" id="TIGR00254">
    <property type="entry name" value="GGDEF"/>
    <property type="match status" value="1"/>
</dbReference>
<accession>A0A0U9HY34</accession>
<proteinExistence type="predicted"/>
<comment type="catalytic activity">
    <reaction evidence="2">
        <text>2 GTP = 3',3'-c-di-GMP + 2 diphosphate</text>
        <dbReference type="Rhea" id="RHEA:24898"/>
        <dbReference type="ChEBI" id="CHEBI:33019"/>
        <dbReference type="ChEBI" id="CHEBI:37565"/>
        <dbReference type="ChEBI" id="CHEBI:58805"/>
        <dbReference type="EC" id="2.7.7.65"/>
    </reaction>
</comment>
<gene>
    <name evidence="5" type="ORF">TAGGR_3203</name>
</gene>
<dbReference type="SUPFAM" id="SSF55073">
    <property type="entry name" value="Nucleotide cyclase"/>
    <property type="match status" value="1"/>
</dbReference>
<feature type="transmembrane region" description="Helical" evidence="3">
    <location>
        <begin position="9"/>
        <end position="29"/>
    </location>
</feature>